<dbReference type="SUPFAM" id="SSF46626">
    <property type="entry name" value="Cytochrome c"/>
    <property type="match status" value="1"/>
</dbReference>
<feature type="domain" description="Cytochrome c" evidence="7">
    <location>
        <begin position="16"/>
        <end position="104"/>
    </location>
</feature>
<dbReference type="PROSITE" id="PS51007">
    <property type="entry name" value="CYTC"/>
    <property type="match status" value="1"/>
</dbReference>
<dbReference type="Gene3D" id="1.10.760.10">
    <property type="entry name" value="Cytochrome c-like domain"/>
    <property type="match status" value="1"/>
</dbReference>
<keyword evidence="2 6" id="KW-0349">Heme</keyword>
<gene>
    <name evidence="8" type="ORF">DAMO_2714</name>
</gene>
<evidence type="ECO:0000256" key="4">
    <source>
        <dbReference type="ARBA" id="ARBA00022982"/>
    </source>
</evidence>
<dbReference type="HOGENOM" id="CLU_101159_6_0_0"/>
<dbReference type="GO" id="GO:0009055">
    <property type="term" value="F:electron transfer activity"/>
    <property type="evidence" value="ECO:0007669"/>
    <property type="project" value="InterPro"/>
</dbReference>
<evidence type="ECO:0000259" key="7">
    <source>
        <dbReference type="PROSITE" id="PS51007"/>
    </source>
</evidence>
<keyword evidence="1" id="KW-0813">Transport</keyword>
<dbReference type="Pfam" id="PF13442">
    <property type="entry name" value="Cytochrome_CBB3"/>
    <property type="match status" value="1"/>
</dbReference>
<accession>D5MKG5</accession>
<reference evidence="8 9" key="1">
    <citation type="journal article" date="2010" name="Nature">
        <title>Nitrite-driven anaerobic methane oxidation by oxygenic bacteria.</title>
        <authorList>
            <person name="Ettwig K.F."/>
            <person name="Butler M.K."/>
            <person name="Le Paslier D."/>
            <person name="Pelletier E."/>
            <person name="Mangenot S."/>
            <person name="Kuypers M.M.M."/>
            <person name="Schreiber F."/>
            <person name="Dutilh B.E."/>
            <person name="Zedelius J."/>
            <person name="de Beer D."/>
            <person name="Gloerich J."/>
            <person name="Wessels H.J.C.T."/>
            <person name="van Allen T."/>
            <person name="Luesken F."/>
            <person name="Wu M."/>
            <person name="van de Pas-Schoonen K.T."/>
            <person name="Op den Camp H.J.M."/>
            <person name="Janssen-Megens E.M."/>
            <person name="Francoijs K-J."/>
            <person name="Stunnenberg H."/>
            <person name="Weissenbach J."/>
            <person name="Jetten M.S.M."/>
            <person name="Strous M."/>
        </authorList>
    </citation>
    <scope>NUCLEOTIDE SEQUENCE [LARGE SCALE GENOMIC DNA]</scope>
</reference>
<dbReference type="InterPro" id="IPR036909">
    <property type="entry name" value="Cyt_c-like_dom_sf"/>
</dbReference>
<sequence>MLVVVGTSPAFGAESQEPASAQSNYETKCVRCHGVSGKGDGMQAKMVFWMKTPNLTDSAYMQTRSDDALVQVIKAGGKTGMPAYGLKLTDREMKELVTYIRGFSKTSGSPKPASATR</sequence>
<dbReference type="AlphaFoldDB" id="D5MKG5"/>
<evidence type="ECO:0000256" key="5">
    <source>
        <dbReference type="ARBA" id="ARBA00023004"/>
    </source>
</evidence>
<proteinExistence type="predicted"/>
<evidence type="ECO:0000256" key="3">
    <source>
        <dbReference type="ARBA" id="ARBA00022723"/>
    </source>
</evidence>
<name>D5MKG5_METO1</name>
<evidence type="ECO:0000256" key="6">
    <source>
        <dbReference type="PROSITE-ProRule" id="PRU00433"/>
    </source>
</evidence>
<dbReference type="GO" id="GO:0020037">
    <property type="term" value="F:heme binding"/>
    <property type="evidence" value="ECO:0007669"/>
    <property type="project" value="InterPro"/>
</dbReference>
<protein>
    <submittedName>
        <fullName evidence="8">Putative Cytochrome c heme-binding site</fullName>
    </submittedName>
</protein>
<dbReference type="InterPro" id="IPR009056">
    <property type="entry name" value="Cyt_c-like_dom"/>
</dbReference>
<evidence type="ECO:0000313" key="9">
    <source>
        <dbReference type="Proteomes" id="UP000006898"/>
    </source>
</evidence>
<dbReference type="STRING" id="671143.DAMO_2714"/>
<organism evidence="8 9">
    <name type="scientific">Methylomirabilis oxygeniifera</name>
    <dbReference type="NCBI Taxonomy" id="671143"/>
    <lineage>
        <taxon>Bacteria</taxon>
        <taxon>Candidatus Methylomirabilota</taxon>
        <taxon>Candidatus Methylomirabilia</taxon>
        <taxon>Candidatus Methylomirabilales</taxon>
        <taxon>Candidatus Methylomirabilaceae</taxon>
        <taxon>Candidatus Methylomirabilis</taxon>
    </lineage>
</organism>
<evidence type="ECO:0000256" key="1">
    <source>
        <dbReference type="ARBA" id="ARBA00022448"/>
    </source>
</evidence>
<evidence type="ECO:0000313" key="8">
    <source>
        <dbReference type="EMBL" id="CBE69787.1"/>
    </source>
</evidence>
<keyword evidence="5 6" id="KW-0408">Iron</keyword>
<evidence type="ECO:0000256" key="2">
    <source>
        <dbReference type="ARBA" id="ARBA00022617"/>
    </source>
</evidence>
<dbReference type="PRINTS" id="PR00605">
    <property type="entry name" value="CYTCHROMECIC"/>
</dbReference>
<keyword evidence="3 6" id="KW-0479">Metal-binding</keyword>
<dbReference type="KEGG" id="mox:DAMO_2714"/>
<dbReference type="InterPro" id="IPR008168">
    <property type="entry name" value="Cyt_C_IC"/>
</dbReference>
<dbReference type="Proteomes" id="UP000006898">
    <property type="component" value="Chromosome"/>
</dbReference>
<keyword evidence="4" id="KW-0249">Electron transport</keyword>
<dbReference type="GO" id="GO:0005506">
    <property type="term" value="F:iron ion binding"/>
    <property type="evidence" value="ECO:0007669"/>
    <property type="project" value="InterPro"/>
</dbReference>
<dbReference type="EMBL" id="FP565575">
    <property type="protein sequence ID" value="CBE69787.1"/>
    <property type="molecule type" value="Genomic_DNA"/>
</dbReference>
<dbReference type="eggNOG" id="COG2010">
    <property type="taxonomic scope" value="Bacteria"/>
</dbReference>